<comment type="caution">
    <text evidence="1">The sequence shown here is derived from an EMBL/GenBank/DDBJ whole genome shotgun (WGS) entry which is preliminary data.</text>
</comment>
<name>T2IF63_CROWT</name>
<sequence length="37" mass="3936">MCSRTLGNWYKNIPSSSPPIPLLGGVRGGLPPTFCFA</sequence>
<protein>
    <submittedName>
        <fullName evidence="1">Uncharacterized protein</fullName>
    </submittedName>
</protein>
<organism evidence="1 2">
    <name type="scientific">Crocosphaera watsonii WH 8502</name>
    <dbReference type="NCBI Taxonomy" id="423474"/>
    <lineage>
        <taxon>Bacteria</taxon>
        <taxon>Bacillati</taxon>
        <taxon>Cyanobacteriota</taxon>
        <taxon>Cyanophyceae</taxon>
        <taxon>Oscillatoriophycideae</taxon>
        <taxon>Chroococcales</taxon>
        <taxon>Aphanothecaceae</taxon>
        <taxon>Crocosphaera</taxon>
    </lineage>
</organism>
<reference evidence="1 2" key="2">
    <citation type="submission" date="2013-09" db="EMBL/GenBank/DDBJ databases">
        <title>Whole genome comparison of six Crocosphaera watsonii strains with differing phenotypes.</title>
        <authorList>
            <person name="Bench S.R."/>
            <person name="Heller P."/>
            <person name="Frank I."/>
            <person name="Arciniega M."/>
            <person name="Shilova I.N."/>
            <person name="Zehr J.P."/>
        </authorList>
    </citation>
    <scope>NUCLEOTIDE SEQUENCE [LARGE SCALE GENOMIC DNA]</scope>
    <source>
        <strain evidence="1 2">WH 8502</strain>
    </source>
</reference>
<accession>T2IF63</accession>
<dbReference type="AlphaFoldDB" id="T2IF63"/>
<gene>
    <name evidence="1" type="ORF">CWATWH8502_1770</name>
</gene>
<proteinExistence type="predicted"/>
<dbReference type="Proteomes" id="UP000018348">
    <property type="component" value="Unassembled WGS sequence"/>
</dbReference>
<evidence type="ECO:0000313" key="1">
    <source>
        <dbReference type="EMBL" id="CCQ51462.1"/>
    </source>
</evidence>
<evidence type="ECO:0000313" key="2">
    <source>
        <dbReference type="Proteomes" id="UP000018348"/>
    </source>
</evidence>
<dbReference type="EMBL" id="CAQK01000477">
    <property type="protein sequence ID" value="CCQ51462.1"/>
    <property type="molecule type" value="Genomic_DNA"/>
</dbReference>
<reference evidence="1 2" key="1">
    <citation type="submission" date="2013-01" db="EMBL/GenBank/DDBJ databases">
        <authorList>
            <person name="Bench S."/>
        </authorList>
    </citation>
    <scope>NUCLEOTIDE SEQUENCE [LARGE SCALE GENOMIC DNA]</scope>
    <source>
        <strain evidence="1 2">WH 8502</strain>
    </source>
</reference>